<comment type="caution">
    <text evidence="1">The sequence shown here is derived from an EMBL/GenBank/DDBJ whole genome shotgun (WGS) entry which is preliminary data.</text>
</comment>
<organism evidence="1 2">
    <name type="scientific">Schaedlerella arabinosiphila</name>
    <dbReference type="NCBI Taxonomy" id="2044587"/>
    <lineage>
        <taxon>Bacteria</taxon>
        <taxon>Bacillati</taxon>
        <taxon>Bacillota</taxon>
        <taxon>Clostridia</taxon>
        <taxon>Lachnospirales</taxon>
        <taxon>Lachnospiraceae</taxon>
        <taxon>Schaedlerella</taxon>
    </lineage>
</organism>
<accession>A0A426DJA0</accession>
<evidence type="ECO:0000313" key="2">
    <source>
        <dbReference type="Proteomes" id="UP000274920"/>
    </source>
</evidence>
<evidence type="ECO:0000313" key="1">
    <source>
        <dbReference type="EMBL" id="RRK32721.1"/>
    </source>
</evidence>
<keyword evidence="2" id="KW-1185">Reference proteome</keyword>
<protein>
    <submittedName>
        <fullName evidence="1">Uncharacterized protein</fullName>
    </submittedName>
</protein>
<dbReference type="Proteomes" id="UP000274920">
    <property type="component" value="Unassembled WGS sequence"/>
</dbReference>
<dbReference type="EMBL" id="RHJS01000002">
    <property type="protein sequence ID" value="RRK32721.1"/>
    <property type="molecule type" value="Genomic_DNA"/>
</dbReference>
<name>A0A426DJA0_9FIRM</name>
<reference evidence="1" key="1">
    <citation type="submission" date="2018-10" db="EMBL/GenBank/DDBJ databases">
        <title>Schaedlerella arabinophila gen. nov. sp. nov., isolated from the mouse intestinal tract and comparative analysis with the genome of the closely related altered Schaedler flora strain ASF502.</title>
        <authorList>
            <person name="Miyake S."/>
            <person name="Soh M."/>
            <person name="Seedorf H."/>
        </authorList>
    </citation>
    <scope>NUCLEOTIDE SEQUENCE [LARGE SCALE GENOMIC DNA]</scope>
    <source>
        <strain evidence="1">DSM 106076</strain>
    </source>
</reference>
<dbReference type="AlphaFoldDB" id="A0A426DJA0"/>
<proteinExistence type="predicted"/>
<sequence>MSLRRLPNESDARSITVFAGCCAASAQHRVDSKRAWISYLQKKRDASIRRIWMEVWMEEYNIY</sequence>
<gene>
    <name evidence="1" type="ORF">EBB54_16165</name>
</gene>